<feature type="transmembrane region" description="Helical" evidence="3">
    <location>
        <begin position="385"/>
        <end position="407"/>
    </location>
</feature>
<evidence type="ECO:0000313" key="6">
    <source>
        <dbReference type="Proteomes" id="UP000694300"/>
    </source>
</evidence>
<keyword evidence="6" id="KW-1185">Reference proteome</keyword>
<feature type="compositionally biased region" description="Low complexity" evidence="2">
    <location>
        <begin position="194"/>
        <end position="236"/>
    </location>
</feature>
<feature type="transmembrane region" description="Helical" evidence="3">
    <location>
        <begin position="354"/>
        <end position="373"/>
    </location>
</feature>
<feature type="compositionally biased region" description="Low complexity" evidence="2">
    <location>
        <begin position="760"/>
        <end position="775"/>
    </location>
</feature>
<dbReference type="PANTHER" id="PTHR33392:SF6">
    <property type="entry name" value="POLYISOPRENYL-TEICHOIC ACID--PEPTIDOGLYCAN TEICHOIC ACID TRANSFERASE TAGU"/>
    <property type="match status" value="1"/>
</dbReference>
<keyword evidence="3" id="KW-1133">Transmembrane helix</keyword>
<sequence>MDERIRPGRDRTPPRTPPADAPWPRRSERERLDQERREQERRDLERRDRERRGRRDQDRRERTRGGTDGRPPVPPRRRPTEPPSVEDPTRPVGPRVRAAHDRAAAQRAAADRTPGDRTPGDRTPGDRTRADRTPADRAAAEAARRTRRERDRDEPVTRITRPAVPRRPVDDGDDLRTRPVRQSPPSATPPDSPLPGAGAAAAVGAAKAPRVGPPKTGTPRTGTPRTGTPGAGVTRTSRTGPSKAGPATTANTGPAKTGPAKAAPAKAGPTTSGGGRASTSTPARAVAASASAEADEPATARPERTSGTRRPTPPPVRRTGRRRPRTLGRALLTTAAATVAPGSGHLMLHRRRTGWLILGPFLFLVVALLLLLATQRRSTLLTPLLSSNGLGLATAGCVLAAVAWIAVIARTWVISQPRGLDSGRRTVGVAVVTALCLLVAAPFGFAANLANSSRSVLGELFTDDAGSAAALGPRVNLLLVGSDAGPDRTGTRTDTMMVASIDTASGRTTLFSLPRNIAYAQFPPGSPMAEEFPDGFHDSAGPSGNYYLNAVYAYGHEFPALAPTTPTDDPGLNLLHQTVSYMLGLDLDYYVELNMAGFAAIIDSLGGVRVDVGPERIPIGGISPTGRAVTPTGYIEPGVQQLGGEDALAFARSRTNSTDYVRMGRQRCLIQNILDQNQPAELLTNFQSIARATTDSVSTDIPQQALPALLSVADAPIQLESVAFDPNLPDPDQSDGRFNTGDPDFDLMKQVVQDAINRDPAATPPTVAAAPSAIPEADEDSETGDPGAEATTDAPLTSTPVSVAQSC</sequence>
<keyword evidence="3" id="KW-0472">Membrane</keyword>
<keyword evidence="3" id="KW-0812">Transmembrane</keyword>
<comment type="caution">
    <text evidence="5">The sequence shown here is derived from an EMBL/GenBank/DDBJ whole genome shotgun (WGS) entry which is preliminary data.</text>
</comment>
<feature type="region of interest" description="Disordered" evidence="2">
    <location>
        <begin position="723"/>
        <end position="743"/>
    </location>
</feature>
<feature type="compositionally biased region" description="Basic and acidic residues" evidence="2">
    <location>
        <begin position="23"/>
        <end position="67"/>
    </location>
</feature>
<feature type="compositionally biased region" description="Basic and acidic residues" evidence="2">
    <location>
        <begin position="167"/>
        <end position="177"/>
    </location>
</feature>
<evidence type="ECO:0000256" key="3">
    <source>
        <dbReference type="SAM" id="Phobius"/>
    </source>
</evidence>
<feature type="region of interest" description="Disordered" evidence="2">
    <location>
        <begin position="759"/>
        <end position="807"/>
    </location>
</feature>
<dbReference type="InterPro" id="IPR050922">
    <property type="entry name" value="LytR/CpsA/Psr_CW_biosynth"/>
</dbReference>
<evidence type="ECO:0000259" key="4">
    <source>
        <dbReference type="Pfam" id="PF03816"/>
    </source>
</evidence>
<dbReference type="Proteomes" id="UP000694300">
    <property type="component" value="Unassembled WGS sequence"/>
</dbReference>
<feature type="transmembrane region" description="Helical" evidence="3">
    <location>
        <begin position="327"/>
        <end position="348"/>
    </location>
</feature>
<comment type="similarity">
    <text evidence="1">Belongs to the LytR/CpsA/Psr (LCP) family.</text>
</comment>
<evidence type="ECO:0000256" key="1">
    <source>
        <dbReference type="ARBA" id="ARBA00006068"/>
    </source>
</evidence>
<dbReference type="InterPro" id="IPR004474">
    <property type="entry name" value="LytR_CpsA_psr"/>
</dbReference>
<name>A0ABS6UE07_9PSEU</name>
<feature type="region of interest" description="Disordered" evidence="2">
    <location>
        <begin position="1"/>
        <end position="327"/>
    </location>
</feature>
<feature type="compositionally biased region" description="Polar residues" evidence="2">
    <location>
        <begin position="794"/>
        <end position="807"/>
    </location>
</feature>
<reference evidence="5 6" key="1">
    <citation type="submission" date="2020-11" db="EMBL/GenBank/DDBJ databases">
        <title>Pseudonocardia abyssalis sp. nov. and Pseudonocardia oceani sp. nov., description and phylogenomic analysis of two novel actinomycetes isolated from the deep Southern Ocean.</title>
        <authorList>
            <person name="Parra J."/>
        </authorList>
    </citation>
    <scope>NUCLEOTIDE SEQUENCE [LARGE SCALE GENOMIC DNA]</scope>
    <source>
        <strain evidence="6">KRD185</strain>
    </source>
</reference>
<feature type="transmembrane region" description="Helical" evidence="3">
    <location>
        <begin position="427"/>
        <end position="450"/>
    </location>
</feature>
<proteinExistence type="inferred from homology"/>
<evidence type="ECO:0000313" key="5">
    <source>
        <dbReference type="EMBL" id="MBW0130079.1"/>
    </source>
</evidence>
<feature type="compositionally biased region" description="Low complexity" evidence="2">
    <location>
        <begin position="243"/>
        <end position="270"/>
    </location>
</feature>
<organism evidence="5 6">
    <name type="scientific">Pseudonocardia oceani</name>
    <dbReference type="NCBI Taxonomy" id="2792013"/>
    <lineage>
        <taxon>Bacteria</taxon>
        <taxon>Bacillati</taxon>
        <taxon>Actinomycetota</taxon>
        <taxon>Actinomycetes</taxon>
        <taxon>Pseudonocardiales</taxon>
        <taxon>Pseudonocardiaceae</taxon>
        <taxon>Pseudonocardia</taxon>
    </lineage>
</organism>
<dbReference type="Pfam" id="PF03816">
    <property type="entry name" value="LytR_cpsA_psr"/>
    <property type="match status" value="1"/>
</dbReference>
<dbReference type="PANTHER" id="PTHR33392">
    <property type="entry name" value="POLYISOPRENYL-TEICHOIC ACID--PEPTIDOGLYCAN TEICHOIC ACID TRANSFERASE TAGU"/>
    <property type="match status" value="1"/>
</dbReference>
<dbReference type="NCBIfam" id="TIGR00350">
    <property type="entry name" value="lytR_cpsA_psr"/>
    <property type="match status" value="1"/>
</dbReference>
<feature type="compositionally biased region" description="Basic and acidic residues" evidence="2">
    <location>
        <begin position="1"/>
        <end position="13"/>
    </location>
</feature>
<dbReference type="EMBL" id="JADQDF010000001">
    <property type="protein sequence ID" value="MBW0130079.1"/>
    <property type="molecule type" value="Genomic_DNA"/>
</dbReference>
<feature type="compositionally biased region" description="Basic and acidic residues" evidence="2">
    <location>
        <begin position="98"/>
        <end position="156"/>
    </location>
</feature>
<feature type="compositionally biased region" description="Low complexity" evidence="2">
    <location>
        <begin position="277"/>
        <end position="300"/>
    </location>
</feature>
<feature type="domain" description="Cell envelope-related transcriptional attenuator" evidence="4">
    <location>
        <begin position="492"/>
        <end position="676"/>
    </location>
</feature>
<accession>A0ABS6UE07</accession>
<protein>
    <submittedName>
        <fullName evidence="5">LCP family protein</fullName>
    </submittedName>
</protein>
<evidence type="ECO:0000256" key="2">
    <source>
        <dbReference type="SAM" id="MobiDB-lite"/>
    </source>
</evidence>
<dbReference type="RefSeq" id="WP_218595951.1">
    <property type="nucleotide sequence ID" value="NZ_JADQDF010000001.1"/>
</dbReference>
<gene>
    <name evidence="5" type="ORF">I4I82_20670</name>
</gene>